<accession>A0A0K0EWU5</accession>
<dbReference type="GO" id="GO:0031332">
    <property type="term" value="C:RNAi effector complex"/>
    <property type="evidence" value="ECO:0007669"/>
    <property type="project" value="InterPro"/>
</dbReference>
<evidence type="ECO:0000259" key="6">
    <source>
        <dbReference type="PROSITE" id="PS50830"/>
    </source>
</evidence>
<name>A0A0K0EWU5_STRVS</name>
<dbReference type="GO" id="GO:0005634">
    <property type="term" value="C:nucleus"/>
    <property type="evidence" value="ECO:0007669"/>
    <property type="project" value="TreeGrafter"/>
</dbReference>
<proteinExistence type="predicted"/>
<dbReference type="AlphaFoldDB" id="A0A0K0EWU5"/>
<feature type="domain" description="TNase-like" evidence="6">
    <location>
        <begin position="7"/>
        <end position="151"/>
    </location>
</feature>
<dbReference type="GO" id="GO:0005829">
    <property type="term" value="C:cytosol"/>
    <property type="evidence" value="ECO:0007669"/>
    <property type="project" value="UniProtKB-UniRule"/>
</dbReference>
<evidence type="ECO:0000256" key="2">
    <source>
        <dbReference type="ARBA" id="ARBA00022490"/>
    </source>
</evidence>
<evidence type="ECO:0000313" key="7">
    <source>
        <dbReference type="Proteomes" id="UP000035680"/>
    </source>
</evidence>
<dbReference type="FunFam" id="2.40.50.90:FF:000001">
    <property type="entry name" value="Staphylococcal nuclease domain-containing protein"/>
    <property type="match status" value="1"/>
</dbReference>
<dbReference type="Pfam" id="PF00565">
    <property type="entry name" value="SNase"/>
    <property type="match status" value="5"/>
</dbReference>
<evidence type="ECO:0000256" key="3">
    <source>
        <dbReference type="ARBA" id="ARBA00022737"/>
    </source>
</evidence>
<dbReference type="Proteomes" id="UP000035680">
    <property type="component" value="Unassembled WGS sequence"/>
</dbReference>
<dbReference type="InterPro" id="IPR002999">
    <property type="entry name" value="Tudor"/>
</dbReference>
<dbReference type="GO" id="GO:0003723">
    <property type="term" value="F:RNA binding"/>
    <property type="evidence" value="ECO:0007669"/>
    <property type="project" value="UniProtKB-UniRule"/>
</dbReference>
<evidence type="ECO:0000256" key="4">
    <source>
        <dbReference type="PIRNR" id="PIRNR017179"/>
    </source>
</evidence>
<keyword evidence="7" id="KW-1185">Reference proteome</keyword>
<dbReference type="SMART" id="SM00318">
    <property type="entry name" value="SNc"/>
    <property type="match status" value="4"/>
</dbReference>
<comment type="subcellular location">
    <subcellularLocation>
        <location evidence="1 4">Cytoplasm</location>
    </subcellularLocation>
</comment>
<dbReference type="SUPFAM" id="SSF50199">
    <property type="entry name" value="Staphylococcal nuclease"/>
    <property type="match status" value="5"/>
</dbReference>
<feature type="domain" description="TNase-like" evidence="6">
    <location>
        <begin position="179"/>
        <end position="307"/>
    </location>
</feature>
<keyword evidence="2 4" id="KW-0963">Cytoplasm</keyword>
<dbReference type="PANTHER" id="PTHR12302:SF2">
    <property type="entry name" value="STAPHYLOCOCCAL NUCLEASE DOMAIN-CONTAINING PROTEIN 1"/>
    <property type="match status" value="1"/>
</dbReference>
<keyword evidence="3" id="KW-0677">Repeat</keyword>
<dbReference type="SMART" id="SM00333">
    <property type="entry name" value="TUDOR"/>
    <property type="match status" value="1"/>
</dbReference>
<dbReference type="PANTHER" id="PTHR12302">
    <property type="entry name" value="EBNA2 BINDING PROTEIN P100"/>
    <property type="match status" value="1"/>
</dbReference>
<dbReference type="STRING" id="75913.A0A0K0EWU5"/>
<dbReference type="GO" id="GO:0006402">
    <property type="term" value="P:mRNA catabolic process"/>
    <property type="evidence" value="ECO:0007669"/>
    <property type="project" value="UniProtKB-UniRule"/>
</dbReference>
<feature type="domain" description="Tudor" evidence="5">
    <location>
        <begin position="703"/>
        <end position="761"/>
    </location>
</feature>
<reference evidence="7" key="1">
    <citation type="submission" date="2014-07" db="EMBL/GenBank/DDBJ databases">
        <authorList>
            <person name="Martin A.A"/>
            <person name="De Silva N."/>
        </authorList>
    </citation>
    <scope>NUCLEOTIDE SEQUENCE</scope>
</reference>
<reference evidence="8" key="2">
    <citation type="submission" date="2015-08" db="UniProtKB">
        <authorList>
            <consortium name="WormBaseParasite"/>
        </authorList>
    </citation>
    <scope>IDENTIFICATION</scope>
</reference>
<dbReference type="PIRSF" id="PIRSF017179">
    <property type="entry name" value="RISC-Tudor-SN"/>
    <property type="match status" value="1"/>
</dbReference>
<protein>
    <submittedName>
        <fullName evidence="8">Staphylococcal nuclease domain-containing protein</fullName>
    </submittedName>
</protein>
<evidence type="ECO:0000313" key="8">
    <source>
        <dbReference type="WBParaSite" id="SVE_0099900.1"/>
    </source>
</evidence>
<dbReference type="PROSITE" id="PS50830">
    <property type="entry name" value="TNASE_3"/>
    <property type="match status" value="4"/>
</dbReference>
<evidence type="ECO:0000256" key="1">
    <source>
        <dbReference type="ARBA" id="ARBA00004496"/>
    </source>
</evidence>
<sequence>MADQSAKTKIAYVKQVLSGDSIILMGTGDNNTDMFVCLAYAKAPHLGKAPTDSAPGTQDEPFAWECREFVRRRLVGRRVTFIREYIGSNGREFGQIIIGTENLDQCENISESATAAGLMEVKPVKQSNEFVEKLLVLQEKAKASKLGRWIDENEHHKHVRNIQWNIPNIQGFVQKYKGTTVKAIIENVRDGSSFRAYIPQESAYITFVLSGIKCPALLKKEPFAEEAKLFVEARLLNREIDLVIEGIDNSRIVASIAHRAGNIAVLLLSEGYAKCIDWSIGLVTGGAQAYRDAEKSAKERKRNVWKDYEGSAVPQSKGQTNGVVVEVGLGDNIVVENGSGSTVKYYFASIRPPRMDTQKETNSSSKAFRALYDIPCMYAAREFLRRKLIGKNVRVVVDYIQPKSEQFPEKVCGTVYLDKENICEILVKKGYAKVIKHRRDDENRCSQYDALLAAEKEAENLKVNLWADNVNTMTMRVTELIGDYSRAKQFLPSLQRVTKHSGIVEFVTSGSRYRIFLPKESLVISLALSGITCPRAGRPGGSDNEPYGVEATNFAKKFVLQHDVEVEIESVDKTGGFIGQIYLVSKGGNLNVAKSLVENGLAYVHGTIDKTRFAGEFYAAEESAKKKKLNLWENYVDETKVVEEVSKEDDNSERKQIFKRIVVSNVDRQTFKIYIQFYDHGKSLVDLMEKLQVSAKNSVSQILPKRGELCMAKDSQYGKWTRARIDGIRDNNAHVYYVDYGNSEVLKYDSNNIKPLAAEDRALQQVAREVRLAFVNPPPMEEFGDLSYDALTDILYSEEYIYAALEYKVGKDDYVTIAVDDKKANSKYDVGKKLVAEGYLVTADDRREPKFKAVIDEYVNAEQKARRDHLNIWRYGDFTGNEV</sequence>
<evidence type="ECO:0000259" key="5">
    <source>
        <dbReference type="PROSITE" id="PS50304"/>
    </source>
</evidence>
<dbReference type="GO" id="GO:0031047">
    <property type="term" value="P:regulatory ncRNA-mediated gene silencing"/>
    <property type="evidence" value="ECO:0007669"/>
    <property type="project" value="UniProtKB-UniRule"/>
</dbReference>
<dbReference type="WBParaSite" id="SVE_0099900.1">
    <property type="protein sequence ID" value="SVE_0099900.1"/>
    <property type="gene ID" value="SVE_0099900"/>
</dbReference>
<dbReference type="SUPFAM" id="SSF63748">
    <property type="entry name" value="Tudor/PWWP/MBT"/>
    <property type="match status" value="1"/>
</dbReference>
<dbReference type="FunFam" id="2.40.50.90:FF:000002">
    <property type="entry name" value="Staphylococcal nuclease domain-containing protein"/>
    <property type="match status" value="1"/>
</dbReference>
<dbReference type="PROSITE" id="PS50304">
    <property type="entry name" value="TUDOR"/>
    <property type="match status" value="1"/>
</dbReference>
<dbReference type="GO" id="GO:0004518">
    <property type="term" value="F:nuclease activity"/>
    <property type="evidence" value="ECO:0007669"/>
    <property type="project" value="TreeGrafter"/>
</dbReference>
<dbReference type="InterPro" id="IPR035437">
    <property type="entry name" value="SNase_OB-fold_sf"/>
</dbReference>
<feature type="domain" description="TNase-like" evidence="6">
    <location>
        <begin position="498"/>
        <end position="634"/>
    </location>
</feature>
<dbReference type="InterPro" id="IPR016685">
    <property type="entry name" value="Silence_cplx_Nase-comp_TudorSN"/>
</dbReference>
<organism evidence="7 8">
    <name type="scientific">Strongyloides venezuelensis</name>
    <name type="common">Threadworm</name>
    <dbReference type="NCBI Taxonomy" id="75913"/>
    <lineage>
        <taxon>Eukaryota</taxon>
        <taxon>Metazoa</taxon>
        <taxon>Ecdysozoa</taxon>
        <taxon>Nematoda</taxon>
        <taxon>Chromadorea</taxon>
        <taxon>Rhabditida</taxon>
        <taxon>Tylenchina</taxon>
        <taxon>Panagrolaimomorpha</taxon>
        <taxon>Strongyloidoidea</taxon>
        <taxon>Strongyloididae</taxon>
        <taxon>Strongyloides</taxon>
    </lineage>
</organism>
<dbReference type="Gene3D" id="2.40.50.90">
    <property type="match status" value="5"/>
</dbReference>
<dbReference type="InterPro" id="IPR016071">
    <property type="entry name" value="Staphylococal_nuclease_OB-fold"/>
</dbReference>
<feature type="domain" description="TNase-like" evidence="6">
    <location>
        <begin position="318"/>
        <end position="468"/>
    </location>
</feature>
<dbReference type="Gene3D" id="2.30.30.140">
    <property type="match status" value="1"/>
</dbReference>
<dbReference type="Pfam" id="PF00567">
    <property type="entry name" value="TUDOR"/>
    <property type="match status" value="1"/>
</dbReference>